<feature type="signal peptide" evidence="2">
    <location>
        <begin position="1"/>
        <end position="24"/>
    </location>
</feature>
<dbReference type="Proteomes" id="UP000267251">
    <property type="component" value="Unassembled WGS sequence"/>
</dbReference>
<sequence>MNRTLLALTALVLAVAMTPQVAQAAPPTGLVKCATHPGVKGFHCHDPISDVPVDPSTGRPIDPSTGRIRELF</sequence>
<dbReference type="AlphaFoldDB" id="A0A4P9Y6V2"/>
<dbReference type="OrthoDB" id="10416974at2759"/>
<keyword evidence="4" id="KW-1185">Reference proteome</keyword>
<evidence type="ECO:0000313" key="3">
    <source>
        <dbReference type="EMBL" id="RKP14846.1"/>
    </source>
</evidence>
<evidence type="ECO:0000313" key="4">
    <source>
        <dbReference type="Proteomes" id="UP000267251"/>
    </source>
</evidence>
<proteinExistence type="predicted"/>
<evidence type="ECO:0000256" key="1">
    <source>
        <dbReference type="SAM" id="MobiDB-lite"/>
    </source>
</evidence>
<keyword evidence="2" id="KW-0732">Signal</keyword>
<gene>
    <name evidence="3" type="ORF">BJ684DRAFT_18775</name>
</gene>
<evidence type="ECO:0008006" key="5">
    <source>
        <dbReference type="Google" id="ProtNLM"/>
    </source>
</evidence>
<feature type="region of interest" description="Disordered" evidence="1">
    <location>
        <begin position="50"/>
        <end position="72"/>
    </location>
</feature>
<reference evidence="4" key="1">
    <citation type="journal article" date="2018" name="Nat. Microbiol.">
        <title>Leveraging single-cell genomics to expand the fungal tree of life.</title>
        <authorList>
            <person name="Ahrendt S.R."/>
            <person name="Quandt C.A."/>
            <person name="Ciobanu D."/>
            <person name="Clum A."/>
            <person name="Salamov A."/>
            <person name="Andreopoulos B."/>
            <person name="Cheng J.F."/>
            <person name="Woyke T."/>
            <person name="Pelin A."/>
            <person name="Henrissat B."/>
            <person name="Reynolds N.K."/>
            <person name="Benny G.L."/>
            <person name="Smith M.E."/>
            <person name="James T.Y."/>
            <person name="Grigoriev I.V."/>
        </authorList>
    </citation>
    <scope>NUCLEOTIDE SEQUENCE [LARGE SCALE GENOMIC DNA]</scope>
</reference>
<organism evidence="3 4">
    <name type="scientific">Piptocephalis cylindrospora</name>
    <dbReference type="NCBI Taxonomy" id="1907219"/>
    <lineage>
        <taxon>Eukaryota</taxon>
        <taxon>Fungi</taxon>
        <taxon>Fungi incertae sedis</taxon>
        <taxon>Zoopagomycota</taxon>
        <taxon>Zoopagomycotina</taxon>
        <taxon>Zoopagomycetes</taxon>
        <taxon>Zoopagales</taxon>
        <taxon>Piptocephalidaceae</taxon>
        <taxon>Piptocephalis</taxon>
    </lineage>
</organism>
<feature type="chain" id="PRO_5020838883" description="YHYH domain-containing protein" evidence="2">
    <location>
        <begin position="25"/>
        <end position="72"/>
    </location>
</feature>
<accession>A0A4P9Y6V2</accession>
<protein>
    <recommendedName>
        <fullName evidence="5">YHYH domain-containing protein</fullName>
    </recommendedName>
</protein>
<dbReference type="EMBL" id="KZ987784">
    <property type="protein sequence ID" value="RKP14846.1"/>
    <property type="molecule type" value="Genomic_DNA"/>
</dbReference>
<name>A0A4P9Y6V2_9FUNG</name>
<evidence type="ECO:0000256" key="2">
    <source>
        <dbReference type="SAM" id="SignalP"/>
    </source>
</evidence>